<evidence type="ECO:0000313" key="3">
    <source>
        <dbReference type="EMBL" id="MPC63474.1"/>
    </source>
</evidence>
<evidence type="ECO:0000256" key="1">
    <source>
        <dbReference type="SAM" id="MobiDB-lite"/>
    </source>
</evidence>
<keyword evidence="4" id="KW-1185">Reference proteome</keyword>
<protein>
    <submittedName>
        <fullName evidence="3">Uncharacterized protein</fullName>
    </submittedName>
</protein>
<gene>
    <name evidence="3" type="ORF">E2C01_057573</name>
</gene>
<proteinExistence type="predicted"/>
<organism evidence="3 4">
    <name type="scientific">Portunus trituberculatus</name>
    <name type="common">Swimming crab</name>
    <name type="synonym">Neptunus trituberculatus</name>
    <dbReference type="NCBI Taxonomy" id="210409"/>
    <lineage>
        <taxon>Eukaryota</taxon>
        <taxon>Metazoa</taxon>
        <taxon>Ecdysozoa</taxon>
        <taxon>Arthropoda</taxon>
        <taxon>Crustacea</taxon>
        <taxon>Multicrustacea</taxon>
        <taxon>Malacostraca</taxon>
        <taxon>Eumalacostraca</taxon>
        <taxon>Eucarida</taxon>
        <taxon>Decapoda</taxon>
        <taxon>Pleocyemata</taxon>
        <taxon>Brachyura</taxon>
        <taxon>Eubrachyura</taxon>
        <taxon>Portunoidea</taxon>
        <taxon>Portunidae</taxon>
        <taxon>Portuninae</taxon>
        <taxon>Portunus</taxon>
    </lineage>
</organism>
<evidence type="ECO:0000256" key="2">
    <source>
        <dbReference type="SAM" id="SignalP"/>
    </source>
</evidence>
<name>A0A5B7H3Q4_PORTR</name>
<dbReference type="Proteomes" id="UP000324222">
    <property type="component" value="Unassembled WGS sequence"/>
</dbReference>
<keyword evidence="2" id="KW-0732">Signal</keyword>
<reference evidence="3 4" key="1">
    <citation type="submission" date="2019-05" db="EMBL/GenBank/DDBJ databases">
        <title>Another draft genome of Portunus trituberculatus and its Hox gene families provides insights of decapod evolution.</title>
        <authorList>
            <person name="Jeong J.-H."/>
            <person name="Song I."/>
            <person name="Kim S."/>
            <person name="Choi T."/>
            <person name="Kim D."/>
            <person name="Ryu S."/>
            <person name="Kim W."/>
        </authorList>
    </citation>
    <scope>NUCLEOTIDE SEQUENCE [LARGE SCALE GENOMIC DNA]</scope>
    <source>
        <tissue evidence="3">Muscle</tissue>
    </source>
</reference>
<comment type="caution">
    <text evidence="3">The sequence shown here is derived from an EMBL/GenBank/DDBJ whole genome shotgun (WGS) entry which is preliminary data.</text>
</comment>
<accession>A0A5B7H3Q4</accession>
<feature type="chain" id="PRO_5022785501" evidence="2">
    <location>
        <begin position="17"/>
        <end position="107"/>
    </location>
</feature>
<sequence>MLLLLLLLVTYHHHHHHHRHHRRRRHHHLSHAQTHAAKQPLAPLPLEIPLITLDTLVNKFIKAENKLQNTAPAAAAPPRPAIAPACPVPSCPTPPLAIGCLASIINP</sequence>
<feature type="signal peptide" evidence="2">
    <location>
        <begin position="1"/>
        <end position="16"/>
    </location>
</feature>
<feature type="compositionally biased region" description="Basic residues" evidence="1">
    <location>
        <begin position="16"/>
        <end position="30"/>
    </location>
</feature>
<dbReference type="EMBL" id="VSRR010020861">
    <property type="protein sequence ID" value="MPC63474.1"/>
    <property type="molecule type" value="Genomic_DNA"/>
</dbReference>
<dbReference type="AlphaFoldDB" id="A0A5B7H3Q4"/>
<feature type="region of interest" description="Disordered" evidence="1">
    <location>
        <begin position="16"/>
        <end position="38"/>
    </location>
</feature>
<evidence type="ECO:0000313" key="4">
    <source>
        <dbReference type="Proteomes" id="UP000324222"/>
    </source>
</evidence>